<gene>
    <name evidence="1" type="ORF">KIL84_016247</name>
</gene>
<evidence type="ECO:0000313" key="1">
    <source>
        <dbReference type="EMBL" id="KAH1167075.1"/>
    </source>
</evidence>
<name>A0A9D3WU33_9SAUR</name>
<dbReference type="AlphaFoldDB" id="A0A9D3WU33"/>
<organism evidence="1 2">
    <name type="scientific">Mauremys mutica</name>
    <name type="common">yellowpond turtle</name>
    <dbReference type="NCBI Taxonomy" id="74926"/>
    <lineage>
        <taxon>Eukaryota</taxon>
        <taxon>Metazoa</taxon>
        <taxon>Chordata</taxon>
        <taxon>Craniata</taxon>
        <taxon>Vertebrata</taxon>
        <taxon>Euteleostomi</taxon>
        <taxon>Archelosauria</taxon>
        <taxon>Testudinata</taxon>
        <taxon>Testudines</taxon>
        <taxon>Cryptodira</taxon>
        <taxon>Durocryptodira</taxon>
        <taxon>Testudinoidea</taxon>
        <taxon>Geoemydidae</taxon>
        <taxon>Geoemydinae</taxon>
        <taxon>Mauremys</taxon>
    </lineage>
</organism>
<keyword evidence="2" id="KW-1185">Reference proteome</keyword>
<protein>
    <submittedName>
        <fullName evidence="1">Uncharacterized protein</fullName>
    </submittedName>
</protein>
<sequence>MAHPGRLPTKESKGPVGREAWNYMVPTPAMFPIGSQKAPSKKGRRQWAGTWVPLALVSQIRAVHLQGDADWAVVLVASRVQGGDWAQSSCKLSCSVDHPWSIEAVYPFLGCLCGS</sequence>
<dbReference type="Proteomes" id="UP000827986">
    <property type="component" value="Unassembled WGS sequence"/>
</dbReference>
<accession>A0A9D3WU33</accession>
<proteinExistence type="predicted"/>
<reference evidence="1" key="1">
    <citation type="submission" date="2021-09" db="EMBL/GenBank/DDBJ databases">
        <title>The genome of Mauremys mutica provides insights into the evolution of semi-aquatic lifestyle.</title>
        <authorList>
            <person name="Gong S."/>
            <person name="Gao Y."/>
        </authorList>
    </citation>
    <scope>NUCLEOTIDE SEQUENCE</scope>
    <source>
        <strain evidence="1">MM-2020</strain>
        <tissue evidence="1">Muscle</tissue>
    </source>
</reference>
<evidence type="ECO:0000313" key="2">
    <source>
        <dbReference type="Proteomes" id="UP000827986"/>
    </source>
</evidence>
<dbReference type="EMBL" id="JAHDVG010000487">
    <property type="protein sequence ID" value="KAH1167075.1"/>
    <property type="molecule type" value="Genomic_DNA"/>
</dbReference>
<comment type="caution">
    <text evidence="1">The sequence shown here is derived from an EMBL/GenBank/DDBJ whole genome shotgun (WGS) entry which is preliminary data.</text>
</comment>